<accession>A0ABW7H855</accession>
<dbReference type="EMBL" id="JBIGIC010000002">
    <property type="protein sequence ID" value="MFG6486105.1"/>
    <property type="molecule type" value="Genomic_DNA"/>
</dbReference>
<dbReference type="Pfam" id="PF04138">
    <property type="entry name" value="GtrA_DPMS_TM"/>
    <property type="match status" value="1"/>
</dbReference>
<evidence type="ECO:0000256" key="3">
    <source>
        <dbReference type="ARBA" id="ARBA00022692"/>
    </source>
</evidence>
<comment type="caution">
    <text evidence="8">The sequence shown here is derived from an EMBL/GenBank/DDBJ whole genome shotgun (WGS) entry which is preliminary data.</text>
</comment>
<dbReference type="PANTHER" id="PTHR38459:SF1">
    <property type="entry name" value="PROPHAGE BACTOPRENOL-LINKED GLUCOSE TRANSLOCASE HOMOLOG"/>
    <property type="match status" value="1"/>
</dbReference>
<evidence type="ECO:0000256" key="1">
    <source>
        <dbReference type="ARBA" id="ARBA00004141"/>
    </source>
</evidence>
<reference evidence="8 9" key="1">
    <citation type="submission" date="2024-08" db="EMBL/GenBank/DDBJ databases">
        <authorList>
            <person name="Lu H."/>
        </authorList>
    </citation>
    <scope>NUCLEOTIDE SEQUENCE [LARGE SCALE GENOMIC DNA]</scope>
    <source>
        <strain evidence="8 9">BYS78W</strain>
    </source>
</reference>
<evidence type="ECO:0000256" key="5">
    <source>
        <dbReference type="ARBA" id="ARBA00023136"/>
    </source>
</evidence>
<comment type="similarity">
    <text evidence="2">Belongs to the GtrA family.</text>
</comment>
<keyword evidence="4 6" id="KW-1133">Transmembrane helix</keyword>
<evidence type="ECO:0000313" key="9">
    <source>
        <dbReference type="Proteomes" id="UP001606134"/>
    </source>
</evidence>
<dbReference type="InterPro" id="IPR051401">
    <property type="entry name" value="GtrA_CellWall_Glycosyl"/>
</dbReference>
<dbReference type="InterPro" id="IPR007267">
    <property type="entry name" value="GtrA_DPMS_TM"/>
</dbReference>
<dbReference type="Proteomes" id="UP001606134">
    <property type="component" value="Unassembled WGS sequence"/>
</dbReference>
<protein>
    <submittedName>
        <fullName evidence="8">GtrA family protein</fullName>
    </submittedName>
</protein>
<keyword evidence="5 6" id="KW-0472">Membrane</keyword>
<feature type="domain" description="GtrA/DPMS transmembrane" evidence="7">
    <location>
        <begin position="23"/>
        <end position="138"/>
    </location>
</feature>
<feature type="transmembrane region" description="Helical" evidence="6">
    <location>
        <begin position="40"/>
        <end position="66"/>
    </location>
</feature>
<keyword evidence="3 6" id="KW-0812">Transmembrane</keyword>
<evidence type="ECO:0000256" key="2">
    <source>
        <dbReference type="ARBA" id="ARBA00009399"/>
    </source>
</evidence>
<evidence type="ECO:0000313" key="8">
    <source>
        <dbReference type="EMBL" id="MFG6486105.1"/>
    </source>
</evidence>
<sequence length="141" mass="15145">MRLRRYFGALFRPATLIAQLFSFLSVGALATLLQYSLTAGFVLAGWLTLVAASTVSFLIGAVFNYWANARLTFAKQGSHVTNRSQQLRFAAMVALGCALNAGLLRAGVALGLHPVPAQICATAGVLASNFVLSRLWVFRKP</sequence>
<organism evidence="8 9">
    <name type="scientific">Pelomonas candidula</name>
    <dbReference type="NCBI Taxonomy" id="3299025"/>
    <lineage>
        <taxon>Bacteria</taxon>
        <taxon>Pseudomonadati</taxon>
        <taxon>Pseudomonadota</taxon>
        <taxon>Betaproteobacteria</taxon>
        <taxon>Burkholderiales</taxon>
        <taxon>Sphaerotilaceae</taxon>
        <taxon>Roseateles</taxon>
    </lineage>
</organism>
<evidence type="ECO:0000256" key="6">
    <source>
        <dbReference type="SAM" id="Phobius"/>
    </source>
</evidence>
<gene>
    <name evidence="8" type="ORF">ACG04R_05430</name>
</gene>
<feature type="transmembrane region" description="Helical" evidence="6">
    <location>
        <begin position="115"/>
        <end position="137"/>
    </location>
</feature>
<proteinExistence type="inferred from homology"/>
<dbReference type="PANTHER" id="PTHR38459">
    <property type="entry name" value="PROPHAGE BACTOPRENOL-LINKED GLUCOSE TRANSLOCASE HOMOLOG"/>
    <property type="match status" value="1"/>
</dbReference>
<feature type="transmembrane region" description="Helical" evidence="6">
    <location>
        <begin position="87"/>
        <end position="109"/>
    </location>
</feature>
<comment type="subcellular location">
    <subcellularLocation>
        <location evidence="1">Membrane</location>
        <topology evidence="1">Multi-pass membrane protein</topology>
    </subcellularLocation>
</comment>
<keyword evidence="9" id="KW-1185">Reference proteome</keyword>
<evidence type="ECO:0000256" key="4">
    <source>
        <dbReference type="ARBA" id="ARBA00022989"/>
    </source>
</evidence>
<name>A0ABW7H855_9BURK</name>
<evidence type="ECO:0000259" key="7">
    <source>
        <dbReference type="Pfam" id="PF04138"/>
    </source>
</evidence>